<evidence type="ECO:0000313" key="6">
    <source>
        <dbReference type="Proteomes" id="UP001469365"/>
    </source>
</evidence>
<evidence type="ECO:0000313" key="5">
    <source>
        <dbReference type="EMBL" id="MEK8132047.1"/>
    </source>
</evidence>
<dbReference type="InterPro" id="IPR036291">
    <property type="entry name" value="NAD(P)-bd_dom_sf"/>
</dbReference>
<dbReference type="Pfam" id="PF00106">
    <property type="entry name" value="adh_short"/>
    <property type="match status" value="1"/>
</dbReference>
<dbReference type="InterPro" id="IPR002347">
    <property type="entry name" value="SDR_fam"/>
</dbReference>
<gene>
    <name evidence="5" type="ORF">WMW72_29540</name>
</gene>
<dbReference type="Gene3D" id="3.40.50.720">
    <property type="entry name" value="NAD(P)-binding Rossmann-like Domain"/>
    <property type="match status" value="1"/>
</dbReference>
<keyword evidence="2" id="KW-0521">NADP</keyword>
<dbReference type="RefSeq" id="WP_341419176.1">
    <property type="nucleotide sequence ID" value="NZ_JBBPCC010000026.1"/>
</dbReference>
<keyword evidence="6" id="KW-1185">Reference proteome</keyword>
<reference evidence="5 6" key="1">
    <citation type="submission" date="2024-04" db="EMBL/GenBank/DDBJ databases">
        <title>draft genome sequnece of Paenibacillus filicis.</title>
        <authorList>
            <person name="Kim D.-U."/>
        </authorList>
    </citation>
    <scope>NUCLEOTIDE SEQUENCE [LARGE SCALE GENOMIC DNA]</scope>
    <source>
        <strain evidence="5 6">KACC14197</strain>
    </source>
</reference>
<evidence type="ECO:0000256" key="1">
    <source>
        <dbReference type="ARBA" id="ARBA00006484"/>
    </source>
</evidence>
<comment type="caution">
    <text evidence="5">The sequence shown here is derived from an EMBL/GenBank/DDBJ whole genome shotgun (WGS) entry which is preliminary data.</text>
</comment>
<dbReference type="EMBL" id="JBBPCC010000026">
    <property type="protein sequence ID" value="MEK8132047.1"/>
    <property type="molecule type" value="Genomic_DNA"/>
</dbReference>
<dbReference type="SUPFAM" id="SSF51735">
    <property type="entry name" value="NAD(P)-binding Rossmann-fold domains"/>
    <property type="match status" value="1"/>
</dbReference>
<accession>A0ABU9DTA1</accession>
<evidence type="ECO:0000256" key="3">
    <source>
        <dbReference type="ARBA" id="ARBA00023002"/>
    </source>
</evidence>
<dbReference type="PANTHER" id="PTHR43490:SF99">
    <property type="entry name" value="SHORT-CHAIN DEHYDROGENASE_REDUCTASE"/>
    <property type="match status" value="1"/>
</dbReference>
<dbReference type="PANTHER" id="PTHR43490">
    <property type="entry name" value="(+)-NEOMENTHOL DEHYDROGENASE"/>
    <property type="match status" value="1"/>
</dbReference>
<dbReference type="PRINTS" id="PR00080">
    <property type="entry name" value="SDRFAMILY"/>
</dbReference>
<proteinExistence type="inferred from homology"/>
<dbReference type="InterPro" id="IPR045313">
    <property type="entry name" value="CBR1-like"/>
</dbReference>
<dbReference type="PROSITE" id="PS00061">
    <property type="entry name" value="ADH_SHORT"/>
    <property type="match status" value="1"/>
</dbReference>
<evidence type="ECO:0000256" key="4">
    <source>
        <dbReference type="RuleBase" id="RU000363"/>
    </source>
</evidence>
<name>A0ABU9DTA1_9BACL</name>
<sequence length="242" mass="25486">MPHTKTVLITGANKGIGYETARQLGAQGFTVLLGARDEERGKEAAARLTEEGLKACPLILDVTNQATIDAAAQVIAEEFGSLDVLINNAGAAFEGGVSPSQLELSDLKKTFETNFFGLFAVTKALLPLLIKAPAGRVVNVSSGLGSLSLMSDLSAEFANANILAYPSSKTAVNSLTLMFAKEFRHSPLKFNAADPGYTSTDLTGNRGYRKASQAAQVIVHLATLPEEGPTGGFFNENGPVPW</sequence>
<organism evidence="5 6">
    <name type="scientific">Paenibacillus filicis</name>
    <dbReference type="NCBI Taxonomy" id="669464"/>
    <lineage>
        <taxon>Bacteria</taxon>
        <taxon>Bacillati</taxon>
        <taxon>Bacillota</taxon>
        <taxon>Bacilli</taxon>
        <taxon>Bacillales</taxon>
        <taxon>Paenibacillaceae</taxon>
        <taxon>Paenibacillus</taxon>
    </lineage>
</organism>
<comment type="similarity">
    <text evidence="1 4">Belongs to the short-chain dehydrogenases/reductases (SDR) family.</text>
</comment>
<keyword evidence="3" id="KW-0560">Oxidoreductase</keyword>
<dbReference type="CDD" id="cd05324">
    <property type="entry name" value="carb_red_PTCR-like_SDR_c"/>
    <property type="match status" value="1"/>
</dbReference>
<protein>
    <submittedName>
        <fullName evidence="5">SDR family oxidoreductase</fullName>
    </submittedName>
</protein>
<dbReference type="InterPro" id="IPR020904">
    <property type="entry name" value="Sc_DH/Rdtase_CS"/>
</dbReference>
<evidence type="ECO:0000256" key="2">
    <source>
        <dbReference type="ARBA" id="ARBA00022857"/>
    </source>
</evidence>
<dbReference type="Proteomes" id="UP001469365">
    <property type="component" value="Unassembled WGS sequence"/>
</dbReference>
<dbReference type="PRINTS" id="PR00081">
    <property type="entry name" value="GDHRDH"/>
</dbReference>